<keyword evidence="8 10" id="KW-0503">Monooxygenase</keyword>
<proteinExistence type="inferred from homology"/>
<dbReference type="EMBL" id="NHTK01001377">
    <property type="protein sequence ID" value="PPQ98746.1"/>
    <property type="molecule type" value="Genomic_DNA"/>
</dbReference>
<evidence type="ECO:0000256" key="6">
    <source>
        <dbReference type="ARBA" id="ARBA00023002"/>
    </source>
</evidence>
<evidence type="ECO:0000256" key="9">
    <source>
        <dbReference type="PIRSR" id="PIRSR602401-1"/>
    </source>
</evidence>
<keyword evidence="5 9" id="KW-0479">Metal-binding</keyword>
<evidence type="ECO:0000256" key="4">
    <source>
        <dbReference type="ARBA" id="ARBA00022617"/>
    </source>
</evidence>
<sequence length="483" mass="54708">MINLPLSLVLVGCVYYIVSRRIRRSRLPPGPPGIPIPFVGNMYDMPSESPWLTFLQWGREYNDRGLTTIFRVESTMVNKLMGWEFDLGFITYGDRWREERRMFSKEFSEKAIKQFRHSQVKAAHRFVQQLAANGEPSRLPHYIRHQIAAMSLDIGYGVDLAQDDPWLEAAHLANEGLATASVPGTFWIDSFPALKYLPSWFPGAGFKRQAKIWKEAADHMVNMPYERMKKLAPQGLARPSYASARLQAMDPNGDLEYQEQVIKNTASQVNVGGGDTTVSAVSAFILAMVIYPEVQRKVQAELDAVLSNGRIPDYDEENDSMPYLTACVKELFRWNQIAPLAIPHKLVKDDIYRGYLIPKNTLVFANSWAVLNDPEVYPDPSVFRPERYLGPDGKPNDTVRDPRKAAFGYGRRNCPGIHLALSTVWITAATLLSVFDIERPVDHKGNPIDIPAAFTKGFFRHPEPFQCRFVPRNEDSLKSLSGL</sequence>
<organism evidence="11 12">
    <name type="scientific">Panaeolus cyanescens</name>
    <dbReference type="NCBI Taxonomy" id="181874"/>
    <lineage>
        <taxon>Eukaryota</taxon>
        <taxon>Fungi</taxon>
        <taxon>Dikarya</taxon>
        <taxon>Basidiomycota</taxon>
        <taxon>Agaricomycotina</taxon>
        <taxon>Agaricomycetes</taxon>
        <taxon>Agaricomycetidae</taxon>
        <taxon>Agaricales</taxon>
        <taxon>Agaricineae</taxon>
        <taxon>Galeropsidaceae</taxon>
        <taxon>Panaeolus</taxon>
    </lineage>
</organism>
<dbReference type="Proteomes" id="UP000284842">
    <property type="component" value="Unassembled WGS sequence"/>
</dbReference>
<dbReference type="PANTHER" id="PTHR46300">
    <property type="entry name" value="P450, PUTATIVE (EUROFUNG)-RELATED-RELATED"/>
    <property type="match status" value="1"/>
</dbReference>
<dbReference type="CDD" id="cd11065">
    <property type="entry name" value="CYP64-like"/>
    <property type="match status" value="1"/>
</dbReference>
<comment type="pathway">
    <text evidence="2">Secondary metabolite biosynthesis.</text>
</comment>
<dbReference type="PROSITE" id="PS00086">
    <property type="entry name" value="CYTOCHROME_P450"/>
    <property type="match status" value="1"/>
</dbReference>
<comment type="cofactor">
    <cofactor evidence="1 9">
        <name>heme</name>
        <dbReference type="ChEBI" id="CHEBI:30413"/>
    </cofactor>
</comment>
<dbReference type="InterPro" id="IPR050364">
    <property type="entry name" value="Cytochrome_P450_fung"/>
</dbReference>
<feature type="binding site" description="axial binding residue" evidence="9">
    <location>
        <position position="414"/>
    </location>
    <ligand>
        <name>heme</name>
        <dbReference type="ChEBI" id="CHEBI:30413"/>
    </ligand>
    <ligandPart>
        <name>Fe</name>
        <dbReference type="ChEBI" id="CHEBI:18248"/>
    </ligandPart>
</feature>
<protein>
    <submittedName>
        <fullName evidence="11">Dimethyltryptamine 4-hydroxylase (PsiH)</fullName>
    </submittedName>
</protein>
<accession>A0A409Y6T7</accession>
<dbReference type="PANTHER" id="PTHR46300:SF7">
    <property type="entry name" value="P450, PUTATIVE (EUROFUNG)-RELATED"/>
    <property type="match status" value="1"/>
</dbReference>
<dbReference type="GO" id="GO:0005506">
    <property type="term" value="F:iron ion binding"/>
    <property type="evidence" value="ECO:0007669"/>
    <property type="project" value="InterPro"/>
</dbReference>
<dbReference type="AlphaFoldDB" id="A0A409Y6T7"/>
<dbReference type="Pfam" id="PF00067">
    <property type="entry name" value="p450"/>
    <property type="match status" value="1"/>
</dbReference>
<evidence type="ECO:0000256" key="10">
    <source>
        <dbReference type="RuleBase" id="RU000461"/>
    </source>
</evidence>
<dbReference type="PRINTS" id="PR00385">
    <property type="entry name" value="P450"/>
</dbReference>
<keyword evidence="7 9" id="KW-0408">Iron</keyword>
<evidence type="ECO:0000256" key="3">
    <source>
        <dbReference type="ARBA" id="ARBA00010617"/>
    </source>
</evidence>
<evidence type="ECO:0000256" key="8">
    <source>
        <dbReference type="ARBA" id="ARBA00023033"/>
    </source>
</evidence>
<evidence type="ECO:0000256" key="2">
    <source>
        <dbReference type="ARBA" id="ARBA00005179"/>
    </source>
</evidence>
<dbReference type="PRINTS" id="PR00463">
    <property type="entry name" value="EP450I"/>
</dbReference>
<dbReference type="STRING" id="181874.A0A409Y6T7"/>
<dbReference type="GO" id="GO:0020037">
    <property type="term" value="F:heme binding"/>
    <property type="evidence" value="ECO:0007669"/>
    <property type="project" value="InterPro"/>
</dbReference>
<evidence type="ECO:0000256" key="7">
    <source>
        <dbReference type="ARBA" id="ARBA00023004"/>
    </source>
</evidence>
<evidence type="ECO:0000256" key="1">
    <source>
        <dbReference type="ARBA" id="ARBA00001971"/>
    </source>
</evidence>
<dbReference type="InterPro" id="IPR002401">
    <property type="entry name" value="Cyt_P450_E_grp-I"/>
</dbReference>
<dbReference type="InterPro" id="IPR017972">
    <property type="entry name" value="Cyt_P450_CS"/>
</dbReference>
<evidence type="ECO:0000256" key="5">
    <source>
        <dbReference type="ARBA" id="ARBA00022723"/>
    </source>
</evidence>
<keyword evidence="12" id="KW-1185">Reference proteome</keyword>
<evidence type="ECO:0000313" key="12">
    <source>
        <dbReference type="Proteomes" id="UP000284842"/>
    </source>
</evidence>
<dbReference type="GO" id="GO:0004497">
    <property type="term" value="F:monooxygenase activity"/>
    <property type="evidence" value="ECO:0007669"/>
    <property type="project" value="UniProtKB-KW"/>
</dbReference>
<keyword evidence="4 9" id="KW-0349">Heme</keyword>
<dbReference type="SMR" id="A0A409Y6T7"/>
<dbReference type="OrthoDB" id="2789670at2759"/>
<name>A0A409Y6T7_9AGAR</name>
<reference evidence="11 12" key="1">
    <citation type="journal article" date="2018" name="Evol. Lett.">
        <title>Horizontal gene cluster transfer increased hallucinogenic mushroom diversity.</title>
        <authorList>
            <person name="Reynolds H.T."/>
            <person name="Vijayakumar V."/>
            <person name="Gluck-Thaler E."/>
            <person name="Korotkin H.B."/>
            <person name="Matheny P.B."/>
            <person name="Slot J.C."/>
        </authorList>
    </citation>
    <scope>NUCLEOTIDE SEQUENCE [LARGE SCALE GENOMIC DNA]</scope>
    <source>
        <strain evidence="11 12">2629</strain>
    </source>
</reference>
<dbReference type="GO" id="GO:0016705">
    <property type="term" value="F:oxidoreductase activity, acting on paired donors, with incorporation or reduction of molecular oxygen"/>
    <property type="evidence" value="ECO:0007669"/>
    <property type="project" value="InterPro"/>
</dbReference>
<dbReference type="InterPro" id="IPR001128">
    <property type="entry name" value="Cyt_P450"/>
</dbReference>
<dbReference type="SUPFAM" id="SSF48264">
    <property type="entry name" value="Cytochrome P450"/>
    <property type="match status" value="1"/>
</dbReference>
<evidence type="ECO:0000313" key="11">
    <source>
        <dbReference type="EMBL" id="PPQ98746.1"/>
    </source>
</evidence>
<gene>
    <name evidence="11" type="ORF">CVT24_003443</name>
</gene>
<dbReference type="Gene3D" id="1.10.630.10">
    <property type="entry name" value="Cytochrome P450"/>
    <property type="match status" value="1"/>
</dbReference>
<dbReference type="InParanoid" id="A0A409Y6T7"/>
<dbReference type="InterPro" id="IPR036396">
    <property type="entry name" value="Cyt_P450_sf"/>
</dbReference>
<comment type="caution">
    <text evidence="11">The sequence shown here is derived from an EMBL/GenBank/DDBJ whole genome shotgun (WGS) entry which is preliminary data.</text>
</comment>
<keyword evidence="6 10" id="KW-0560">Oxidoreductase</keyword>
<comment type="similarity">
    <text evidence="3 10">Belongs to the cytochrome P450 family.</text>
</comment>